<dbReference type="Proteomes" id="UP000249065">
    <property type="component" value="Unassembled WGS sequence"/>
</dbReference>
<reference evidence="3" key="1">
    <citation type="submission" date="2018-06" db="EMBL/GenBank/DDBJ databases">
        <authorList>
            <person name="Khan S.A."/>
        </authorList>
    </citation>
    <scope>NUCLEOTIDE SEQUENCE [LARGE SCALE GENOMIC DNA]</scope>
    <source>
        <strain evidence="3">DB-1506</strain>
    </source>
</reference>
<evidence type="ECO:0000313" key="2">
    <source>
        <dbReference type="EMBL" id="RAI58940.1"/>
    </source>
</evidence>
<dbReference type="EMBL" id="QLIX01000006">
    <property type="protein sequence ID" value="RAI58940.1"/>
    <property type="molecule type" value="Genomic_DNA"/>
</dbReference>
<comment type="caution">
    <text evidence="2">The sequence shown here is derived from an EMBL/GenBank/DDBJ whole genome shotgun (WGS) entry which is preliminary data.</text>
</comment>
<feature type="region of interest" description="Disordered" evidence="1">
    <location>
        <begin position="59"/>
        <end position="92"/>
    </location>
</feature>
<evidence type="ECO:0008006" key="4">
    <source>
        <dbReference type="Google" id="ProtNLM"/>
    </source>
</evidence>
<evidence type="ECO:0000313" key="3">
    <source>
        <dbReference type="Proteomes" id="UP000249065"/>
    </source>
</evidence>
<proteinExistence type="predicted"/>
<name>A0A327M7M5_9PROT</name>
<dbReference type="RefSeq" id="WP_111469692.1">
    <property type="nucleotide sequence ID" value="NZ_QLIX01000006.1"/>
</dbReference>
<accession>A0A327M7M5</accession>
<evidence type="ECO:0000256" key="1">
    <source>
        <dbReference type="SAM" id="MobiDB-lite"/>
    </source>
</evidence>
<keyword evidence="3" id="KW-1185">Reference proteome</keyword>
<dbReference type="OrthoDB" id="7510885at2"/>
<feature type="compositionally biased region" description="Basic residues" evidence="1">
    <location>
        <begin position="77"/>
        <end position="92"/>
    </location>
</feature>
<dbReference type="AlphaFoldDB" id="A0A327M7M5"/>
<gene>
    <name evidence="2" type="ORF">DOO78_10345</name>
</gene>
<protein>
    <recommendedName>
        <fullName evidence="4">DUF551 domain-containing protein</fullName>
    </recommendedName>
</protein>
<sequence length="92" mass="10097">MEPWKPITSAPRDGSTVLAYLPAQLDPDRRQDVVAIFWDAACGWSTAYSGARLDSEPTYWMPLPPPPGQAAAPAAPRGRRRSPSPRPNHLHP</sequence>
<organism evidence="2 3">
    <name type="scientific">Roseicella frigidaeris</name>
    <dbReference type="NCBI Taxonomy" id="2230885"/>
    <lineage>
        <taxon>Bacteria</taxon>
        <taxon>Pseudomonadati</taxon>
        <taxon>Pseudomonadota</taxon>
        <taxon>Alphaproteobacteria</taxon>
        <taxon>Acetobacterales</taxon>
        <taxon>Roseomonadaceae</taxon>
        <taxon>Roseicella</taxon>
    </lineage>
</organism>